<evidence type="ECO:0000256" key="3">
    <source>
        <dbReference type="ARBA" id="ARBA00022692"/>
    </source>
</evidence>
<proteinExistence type="predicted"/>
<organism evidence="9 10">
    <name type="scientific">Trematosphaeria pertusa</name>
    <dbReference type="NCBI Taxonomy" id="390896"/>
    <lineage>
        <taxon>Eukaryota</taxon>
        <taxon>Fungi</taxon>
        <taxon>Dikarya</taxon>
        <taxon>Ascomycota</taxon>
        <taxon>Pezizomycotina</taxon>
        <taxon>Dothideomycetes</taxon>
        <taxon>Pleosporomycetidae</taxon>
        <taxon>Pleosporales</taxon>
        <taxon>Massarineae</taxon>
        <taxon>Trematosphaeriaceae</taxon>
        <taxon>Trematosphaeria</taxon>
    </lineage>
</organism>
<feature type="transmembrane region" description="Helical" evidence="7">
    <location>
        <begin position="343"/>
        <end position="363"/>
    </location>
</feature>
<dbReference type="SUPFAM" id="SSF103473">
    <property type="entry name" value="MFS general substrate transporter"/>
    <property type="match status" value="1"/>
</dbReference>
<accession>A0A6A6I080</accession>
<comment type="subcellular location">
    <subcellularLocation>
        <location evidence="1">Membrane</location>
        <topology evidence="1">Multi-pass membrane protein</topology>
    </subcellularLocation>
</comment>
<feature type="region of interest" description="Disordered" evidence="6">
    <location>
        <begin position="1"/>
        <end position="26"/>
    </location>
</feature>
<evidence type="ECO:0000256" key="2">
    <source>
        <dbReference type="ARBA" id="ARBA00022448"/>
    </source>
</evidence>
<dbReference type="Gene3D" id="1.20.1250.20">
    <property type="entry name" value="MFS general substrate transporter like domains"/>
    <property type="match status" value="2"/>
</dbReference>
<feature type="transmembrane region" description="Helical" evidence="7">
    <location>
        <begin position="369"/>
        <end position="394"/>
    </location>
</feature>
<dbReference type="Proteomes" id="UP000800094">
    <property type="component" value="Unassembled WGS sequence"/>
</dbReference>
<feature type="transmembrane region" description="Helical" evidence="7">
    <location>
        <begin position="319"/>
        <end position="336"/>
    </location>
</feature>
<dbReference type="OrthoDB" id="19923at2759"/>
<dbReference type="FunFam" id="1.20.1250.20:FF:000034">
    <property type="entry name" value="MFS general substrate transporter"/>
    <property type="match status" value="1"/>
</dbReference>
<feature type="transmembrane region" description="Helical" evidence="7">
    <location>
        <begin position="406"/>
        <end position="424"/>
    </location>
</feature>
<protein>
    <submittedName>
        <fullName evidence="9">Major facilitator superfamily protein</fullName>
    </submittedName>
</protein>
<keyword evidence="5 7" id="KW-0472">Membrane</keyword>
<keyword evidence="2" id="KW-0813">Transport</keyword>
<name>A0A6A6I080_9PLEO</name>
<feature type="transmembrane region" description="Helical" evidence="7">
    <location>
        <begin position="436"/>
        <end position="459"/>
    </location>
</feature>
<feature type="transmembrane region" description="Helical" evidence="7">
    <location>
        <begin position="115"/>
        <end position="133"/>
    </location>
</feature>
<feature type="transmembrane region" description="Helical" evidence="7">
    <location>
        <begin position="284"/>
        <end position="307"/>
    </location>
</feature>
<keyword evidence="10" id="KW-1185">Reference proteome</keyword>
<dbReference type="PANTHER" id="PTHR43791">
    <property type="entry name" value="PERMEASE-RELATED"/>
    <property type="match status" value="1"/>
</dbReference>
<dbReference type="GeneID" id="54583441"/>
<evidence type="ECO:0000256" key="4">
    <source>
        <dbReference type="ARBA" id="ARBA00022989"/>
    </source>
</evidence>
<reference evidence="9" key="1">
    <citation type="journal article" date="2020" name="Stud. Mycol.">
        <title>101 Dothideomycetes genomes: a test case for predicting lifestyles and emergence of pathogens.</title>
        <authorList>
            <person name="Haridas S."/>
            <person name="Albert R."/>
            <person name="Binder M."/>
            <person name="Bloem J."/>
            <person name="Labutti K."/>
            <person name="Salamov A."/>
            <person name="Andreopoulos B."/>
            <person name="Baker S."/>
            <person name="Barry K."/>
            <person name="Bills G."/>
            <person name="Bluhm B."/>
            <person name="Cannon C."/>
            <person name="Castanera R."/>
            <person name="Culley D."/>
            <person name="Daum C."/>
            <person name="Ezra D."/>
            <person name="Gonzalez J."/>
            <person name="Henrissat B."/>
            <person name="Kuo A."/>
            <person name="Liang C."/>
            <person name="Lipzen A."/>
            <person name="Lutzoni F."/>
            <person name="Magnuson J."/>
            <person name="Mondo S."/>
            <person name="Nolan M."/>
            <person name="Ohm R."/>
            <person name="Pangilinan J."/>
            <person name="Park H.-J."/>
            <person name="Ramirez L."/>
            <person name="Alfaro M."/>
            <person name="Sun H."/>
            <person name="Tritt A."/>
            <person name="Yoshinaga Y."/>
            <person name="Zwiers L.-H."/>
            <person name="Turgeon B."/>
            <person name="Goodwin S."/>
            <person name="Spatafora J."/>
            <person name="Crous P."/>
            <person name="Grigoriev I."/>
        </authorList>
    </citation>
    <scope>NUCLEOTIDE SEQUENCE</scope>
    <source>
        <strain evidence="9">CBS 122368</strain>
    </source>
</reference>
<feature type="transmembrane region" description="Helical" evidence="7">
    <location>
        <begin position="175"/>
        <end position="196"/>
    </location>
</feature>
<evidence type="ECO:0000256" key="1">
    <source>
        <dbReference type="ARBA" id="ARBA00004141"/>
    </source>
</evidence>
<evidence type="ECO:0000313" key="10">
    <source>
        <dbReference type="Proteomes" id="UP000800094"/>
    </source>
</evidence>
<feature type="transmembrane region" description="Helical" evidence="7">
    <location>
        <begin position="208"/>
        <end position="230"/>
    </location>
</feature>
<dbReference type="AlphaFoldDB" id="A0A6A6I080"/>
<gene>
    <name evidence="9" type="ORF">BU26DRAFT_523707</name>
</gene>
<dbReference type="InterPro" id="IPR020846">
    <property type="entry name" value="MFS_dom"/>
</dbReference>
<evidence type="ECO:0000259" key="8">
    <source>
        <dbReference type="PROSITE" id="PS50850"/>
    </source>
</evidence>
<feature type="transmembrane region" description="Helical" evidence="7">
    <location>
        <begin position="87"/>
        <end position="108"/>
    </location>
</feature>
<evidence type="ECO:0000256" key="6">
    <source>
        <dbReference type="SAM" id="MobiDB-lite"/>
    </source>
</evidence>
<evidence type="ECO:0000256" key="7">
    <source>
        <dbReference type="SAM" id="Phobius"/>
    </source>
</evidence>
<dbReference type="RefSeq" id="XP_033678386.1">
    <property type="nucleotide sequence ID" value="XM_033830111.1"/>
</dbReference>
<evidence type="ECO:0000313" key="9">
    <source>
        <dbReference type="EMBL" id="KAF2243382.1"/>
    </source>
</evidence>
<sequence length="472" mass="52025">MASPVAVPEEKAPSSLVDENGTDGSSRSQLAEELAVNERALILKMDLRILPALVVVYIMAFIDRVNIGNANLFSLSKDLHLNSNRYNIALAVFFVSYIVFEIPANIVMKKVKPHAFISASMLLFGLLVIIQGLVHNFGGLVTTRFFLGIAEAGVFPGCFYLLSMWYKRLEALKRFAFFVNAATFAGAFGSLLATGIGHMDGIRGYHAWRWIFVLEGLATCVLAIAAFFVVSDFPENSGWLSDAERAYVIGRLREDQGDSALATTFTWKGTLVVLKKPETVIAGFMYFGLTMSGYSLAYFIPTIVSSYGYSPIQSQIHSIPPWAAAFGFSMLVAYLSDKVRRRFPFALFSFLMALAGVITLFRLHHNKYAQYGALCLYTMGVFGAVPTVICWYVMNLEGHQERAIGTAWQIAFGNTAGIISTFAFPAEDKPMYRSGYATAIALLCLSLGATVAYYVLCVMGNRKSDLKRKCIL</sequence>
<dbReference type="Pfam" id="PF07690">
    <property type="entry name" value="MFS_1"/>
    <property type="match status" value="1"/>
</dbReference>
<evidence type="ECO:0000256" key="5">
    <source>
        <dbReference type="ARBA" id="ARBA00023136"/>
    </source>
</evidence>
<feature type="transmembrane region" description="Helical" evidence="7">
    <location>
        <begin position="49"/>
        <end position="67"/>
    </location>
</feature>
<dbReference type="PROSITE" id="PS50850">
    <property type="entry name" value="MFS"/>
    <property type="match status" value="1"/>
</dbReference>
<dbReference type="FunFam" id="1.20.1250.20:FF:000013">
    <property type="entry name" value="MFS general substrate transporter"/>
    <property type="match status" value="1"/>
</dbReference>
<dbReference type="GO" id="GO:0022857">
    <property type="term" value="F:transmembrane transporter activity"/>
    <property type="evidence" value="ECO:0007669"/>
    <property type="project" value="InterPro"/>
</dbReference>
<dbReference type="EMBL" id="ML987205">
    <property type="protein sequence ID" value="KAF2243382.1"/>
    <property type="molecule type" value="Genomic_DNA"/>
</dbReference>
<dbReference type="InterPro" id="IPR036259">
    <property type="entry name" value="MFS_trans_sf"/>
</dbReference>
<keyword evidence="4 7" id="KW-1133">Transmembrane helix</keyword>
<dbReference type="PANTHER" id="PTHR43791:SF46">
    <property type="entry name" value="MAJOR FACILITATOR SUPERFAMILY (MFS) PROFILE DOMAIN-CONTAINING PROTEIN-RELATED"/>
    <property type="match status" value="1"/>
</dbReference>
<feature type="domain" description="Major facilitator superfamily (MFS) profile" evidence="8">
    <location>
        <begin position="49"/>
        <end position="464"/>
    </location>
</feature>
<keyword evidence="3 7" id="KW-0812">Transmembrane</keyword>
<dbReference type="InterPro" id="IPR011701">
    <property type="entry name" value="MFS"/>
</dbReference>
<dbReference type="GO" id="GO:0005886">
    <property type="term" value="C:plasma membrane"/>
    <property type="evidence" value="ECO:0007669"/>
    <property type="project" value="TreeGrafter"/>
</dbReference>
<feature type="transmembrane region" description="Helical" evidence="7">
    <location>
        <begin position="145"/>
        <end position="163"/>
    </location>
</feature>